<dbReference type="STRING" id="1177179.A11A3_11433"/>
<dbReference type="eggNOG" id="COG2606">
    <property type="taxonomic scope" value="Bacteria"/>
</dbReference>
<reference evidence="2 3" key="1">
    <citation type="journal article" date="2012" name="J. Bacteriol.">
        <title>Genome Sequence of the Alkane-Degrading Bacterium Alcanivorax hongdengensis Type Strain A-11-3.</title>
        <authorList>
            <person name="Lai Q."/>
            <person name="Shao Z."/>
        </authorList>
    </citation>
    <scope>NUCLEOTIDE SEQUENCE [LARGE SCALE GENOMIC DNA]</scope>
    <source>
        <strain evidence="2 3">A-11-3</strain>
    </source>
</reference>
<sequence length="155" mass="17168">MPARALADFLDNNDVYYHCYNHPPAMTAAEVAQASHIPGEYMAKAVIVNVDGEMVMAVLPAHIYLDPERMAQSLQAQTVTLATEEQFADRFPLCELGGEPPFGNLYGMKVYVDDTLIKHDWLAFNAGTHTEVIKMGMGDFLRLSEAQSCSMAMLH</sequence>
<dbReference type="CDD" id="cd04332">
    <property type="entry name" value="YbaK_like"/>
    <property type="match status" value="1"/>
</dbReference>
<gene>
    <name evidence="2" type="ORF">A11A3_11433</name>
</gene>
<dbReference type="AlphaFoldDB" id="L0WAM8"/>
<keyword evidence="3" id="KW-1185">Reference proteome</keyword>
<proteinExistence type="predicted"/>
<dbReference type="PATRIC" id="fig|1177179.3.peg.2282"/>
<dbReference type="EMBL" id="AMRJ01000018">
    <property type="protein sequence ID" value="EKF73818.1"/>
    <property type="molecule type" value="Genomic_DNA"/>
</dbReference>
<dbReference type="Pfam" id="PF04073">
    <property type="entry name" value="tRNA_edit"/>
    <property type="match status" value="1"/>
</dbReference>
<dbReference type="OrthoDB" id="9786549at2"/>
<dbReference type="InterPro" id="IPR007214">
    <property type="entry name" value="YbaK/aa-tRNA-synth-assoc-dom"/>
</dbReference>
<dbReference type="SUPFAM" id="SSF55826">
    <property type="entry name" value="YbaK/ProRS associated domain"/>
    <property type="match status" value="1"/>
</dbReference>
<protein>
    <recommendedName>
        <fullName evidence="1">YbaK/aminoacyl-tRNA synthetase-associated domain-containing protein</fullName>
    </recommendedName>
</protein>
<dbReference type="Gene3D" id="3.90.960.10">
    <property type="entry name" value="YbaK/aminoacyl-tRNA synthetase-associated domain"/>
    <property type="match status" value="1"/>
</dbReference>
<organism evidence="2 3">
    <name type="scientific">Alcanivorax hongdengensis A-11-3</name>
    <dbReference type="NCBI Taxonomy" id="1177179"/>
    <lineage>
        <taxon>Bacteria</taxon>
        <taxon>Pseudomonadati</taxon>
        <taxon>Pseudomonadota</taxon>
        <taxon>Gammaproteobacteria</taxon>
        <taxon>Oceanospirillales</taxon>
        <taxon>Alcanivoracaceae</taxon>
        <taxon>Alcanivorax</taxon>
    </lineage>
</organism>
<evidence type="ECO:0000313" key="3">
    <source>
        <dbReference type="Proteomes" id="UP000010164"/>
    </source>
</evidence>
<feature type="domain" description="YbaK/aminoacyl-tRNA synthetase-associated" evidence="1">
    <location>
        <begin position="22"/>
        <end position="142"/>
    </location>
</feature>
<evidence type="ECO:0000313" key="2">
    <source>
        <dbReference type="EMBL" id="EKF73818.1"/>
    </source>
</evidence>
<dbReference type="GO" id="GO:0002161">
    <property type="term" value="F:aminoacyl-tRNA deacylase activity"/>
    <property type="evidence" value="ECO:0007669"/>
    <property type="project" value="InterPro"/>
</dbReference>
<evidence type="ECO:0000259" key="1">
    <source>
        <dbReference type="Pfam" id="PF04073"/>
    </source>
</evidence>
<dbReference type="InterPro" id="IPR036754">
    <property type="entry name" value="YbaK/aa-tRNA-synt-asso_dom_sf"/>
</dbReference>
<accession>L0WAM8</accession>
<dbReference type="Proteomes" id="UP000010164">
    <property type="component" value="Unassembled WGS sequence"/>
</dbReference>
<comment type="caution">
    <text evidence="2">The sequence shown here is derived from an EMBL/GenBank/DDBJ whole genome shotgun (WGS) entry which is preliminary data.</text>
</comment>
<name>L0WAM8_9GAMM</name>
<dbReference type="RefSeq" id="WP_008929461.1">
    <property type="nucleotide sequence ID" value="NZ_AMRJ01000018.1"/>
</dbReference>